<feature type="domain" description="HTH lysR-type" evidence="5">
    <location>
        <begin position="1"/>
        <end position="60"/>
    </location>
</feature>
<protein>
    <submittedName>
        <fullName evidence="6">LysR family transcriptional regulator</fullName>
    </submittedName>
</protein>
<evidence type="ECO:0000256" key="4">
    <source>
        <dbReference type="ARBA" id="ARBA00023163"/>
    </source>
</evidence>
<comment type="similarity">
    <text evidence="1">Belongs to the LysR transcriptional regulatory family.</text>
</comment>
<dbReference type="PANTHER" id="PTHR30427:SF1">
    <property type="entry name" value="TRANSCRIPTIONAL ACTIVATOR PROTEIN LYSR"/>
    <property type="match status" value="1"/>
</dbReference>
<evidence type="ECO:0000256" key="3">
    <source>
        <dbReference type="ARBA" id="ARBA00023125"/>
    </source>
</evidence>
<dbReference type="PROSITE" id="PS50931">
    <property type="entry name" value="HTH_LYSR"/>
    <property type="match status" value="1"/>
</dbReference>
<evidence type="ECO:0000256" key="2">
    <source>
        <dbReference type="ARBA" id="ARBA00023015"/>
    </source>
</evidence>
<dbReference type="Pfam" id="PF03466">
    <property type="entry name" value="LysR_substrate"/>
    <property type="match status" value="1"/>
</dbReference>
<comment type="caution">
    <text evidence="6">The sequence shown here is derived from an EMBL/GenBank/DDBJ whole genome shotgun (WGS) entry which is preliminary data.</text>
</comment>
<dbReference type="InterPro" id="IPR037424">
    <property type="entry name" value="NocR_PBP2"/>
</dbReference>
<dbReference type="GO" id="GO:0003700">
    <property type="term" value="F:DNA-binding transcription factor activity"/>
    <property type="evidence" value="ECO:0007669"/>
    <property type="project" value="InterPro"/>
</dbReference>
<keyword evidence="7" id="KW-1185">Reference proteome</keyword>
<accession>A0A3N4U9S0</accession>
<dbReference type="GO" id="GO:0043565">
    <property type="term" value="F:sequence-specific DNA binding"/>
    <property type="evidence" value="ECO:0007669"/>
    <property type="project" value="TreeGrafter"/>
</dbReference>
<evidence type="ECO:0000259" key="5">
    <source>
        <dbReference type="PROSITE" id="PS50931"/>
    </source>
</evidence>
<dbReference type="OrthoDB" id="8479870at2"/>
<sequence length="303" mass="33703">MKIQHRQLEAFRALIDTGSVTDAAKRINVTQPAASRLISDLEHSVGYPLFLREKKRLYPTPEALALYEEVNRSFIGIDTIAEAARDIGNFRRGSLRLVSLPAMAMSFLPRMIAKFCQDRPDISVSMQIEGSQRVIQCVASQQYDFGLAELGTEHPGVTAKVLHDAPLVAVLPRGHDLLHREVLTPQDFEGQSFVSFGRDNPRRDQIDAFFVANNVTRKVQIEAQLSMALGNMVANGAGLSIIDEVTACGLRDLGLIELRPFEPQIPYSYRVLLPKHKPLSSLGEAFLDMVDRELKANAPQRAK</sequence>
<dbReference type="InterPro" id="IPR036388">
    <property type="entry name" value="WH-like_DNA-bd_sf"/>
</dbReference>
<reference evidence="6 7" key="1">
    <citation type="submission" date="2018-11" db="EMBL/GenBank/DDBJ databases">
        <title>Genomic Encyclopedia of Type Strains, Phase IV (KMG-IV): sequencing the most valuable type-strain genomes for metagenomic binning, comparative biology and taxonomic classification.</title>
        <authorList>
            <person name="Goeker M."/>
        </authorList>
    </citation>
    <scope>NUCLEOTIDE SEQUENCE [LARGE SCALE GENOMIC DNA]</scope>
    <source>
        <strain evidence="6 7">DSM 104731</strain>
    </source>
</reference>
<evidence type="ECO:0000313" key="6">
    <source>
        <dbReference type="EMBL" id="RPE67476.1"/>
    </source>
</evidence>
<dbReference type="AlphaFoldDB" id="A0A3N4U9S0"/>
<dbReference type="SUPFAM" id="SSF53850">
    <property type="entry name" value="Periplasmic binding protein-like II"/>
    <property type="match status" value="1"/>
</dbReference>
<name>A0A3N4U9S0_9RHOB</name>
<dbReference type="RefSeq" id="WP_123792911.1">
    <property type="nucleotide sequence ID" value="NZ_RKQK01000002.1"/>
</dbReference>
<dbReference type="GO" id="GO:0010628">
    <property type="term" value="P:positive regulation of gene expression"/>
    <property type="evidence" value="ECO:0007669"/>
    <property type="project" value="TreeGrafter"/>
</dbReference>
<dbReference type="InterPro" id="IPR036390">
    <property type="entry name" value="WH_DNA-bd_sf"/>
</dbReference>
<keyword evidence="3" id="KW-0238">DNA-binding</keyword>
<dbReference type="Gene3D" id="1.10.10.10">
    <property type="entry name" value="Winged helix-like DNA-binding domain superfamily/Winged helix DNA-binding domain"/>
    <property type="match status" value="1"/>
</dbReference>
<dbReference type="Proteomes" id="UP000269689">
    <property type="component" value="Unassembled WGS sequence"/>
</dbReference>
<keyword evidence="2" id="KW-0805">Transcription regulation</keyword>
<dbReference type="InterPro" id="IPR000847">
    <property type="entry name" value="LysR_HTH_N"/>
</dbReference>
<organism evidence="6 7">
    <name type="scientific">Pacificibacter maritimus</name>
    <dbReference type="NCBI Taxonomy" id="762213"/>
    <lineage>
        <taxon>Bacteria</taxon>
        <taxon>Pseudomonadati</taxon>
        <taxon>Pseudomonadota</taxon>
        <taxon>Alphaproteobacteria</taxon>
        <taxon>Rhodobacterales</taxon>
        <taxon>Roseobacteraceae</taxon>
        <taxon>Pacificibacter</taxon>
    </lineage>
</organism>
<dbReference type="SUPFAM" id="SSF46785">
    <property type="entry name" value="Winged helix' DNA-binding domain"/>
    <property type="match status" value="1"/>
</dbReference>
<evidence type="ECO:0000256" key="1">
    <source>
        <dbReference type="ARBA" id="ARBA00009437"/>
    </source>
</evidence>
<dbReference type="Gene3D" id="3.40.190.290">
    <property type="match status" value="1"/>
</dbReference>
<gene>
    <name evidence="6" type="ORF">EDD53_1886</name>
</gene>
<dbReference type="EMBL" id="RKQK01000002">
    <property type="protein sequence ID" value="RPE67476.1"/>
    <property type="molecule type" value="Genomic_DNA"/>
</dbReference>
<dbReference type="CDD" id="cd08415">
    <property type="entry name" value="PBP2_LysR_opines_like"/>
    <property type="match status" value="1"/>
</dbReference>
<dbReference type="PANTHER" id="PTHR30427">
    <property type="entry name" value="TRANSCRIPTIONAL ACTIVATOR PROTEIN LYSR"/>
    <property type="match status" value="1"/>
</dbReference>
<proteinExistence type="inferred from homology"/>
<evidence type="ECO:0000313" key="7">
    <source>
        <dbReference type="Proteomes" id="UP000269689"/>
    </source>
</evidence>
<dbReference type="InterPro" id="IPR005119">
    <property type="entry name" value="LysR_subst-bd"/>
</dbReference>
<keyword evidence="4" id="KW-0804">Transcription</keyword>
<dbReference type="Pfam" id="PF00126">
    <property type="entry name" value="HTH_1"/>
    <property type="match status" value="1"/>
</dbReference>
<dbReference type="PRINTS" id="PR00039">
    <property type="entry name" value="HTHLYSR"/>
</dbReference>